<organism evidence="1 2">
    <name type="scientific">Pleurodeles waltl</name>
    <name type="common">Iberian ribbed newt</name>
    <dbReference type="NCBI Taxonomy" id="8319"/>
    <lineage>
        <taxon>Eukaryota</taxon>
        <taxon>Metazoa</taxon>
        <taxon>Chordata</taxon>
        <taxon>Craniata</taxon>
        <taxon>Vertebrata</taxon>
        <taxon>Euteleostomi</taxon>
        <taxon>Amphibia</taxon>
        <taxon>Batrachia</taxon>
        <taxon>Caudata</taxon>
        <taxon>Salamandroidea</taxon>
        <taxon>Salamandridae</taxon>
        <taxon>Pleurodelinae</taxon>
        <taxon>Pleurodeles</taxon>
    </lineage>
</organism>
<protein>
    <submittedName>
        <fullName evidence="1">Uncharacterized protein</fullName>
    </submittedName>
</protein>
<reference evidence="1" key="1">
    <citation type="journal article" date="2022" name="bioRxiv">
        <title>Sequencing and chromosome-scale assembly of the giantPleurodeles waltlgenome.</title>
        <authorList>
            <person name="Brown T."/>
            <person name="Elewa A."/>
            <person name="Iarovenko S."/>
            <person name="Subramanian E."/>
            <person name="Araus A.J."/>
            <person name="Petzold A."/>
            <person name="Susuki M."/>
            <person name="Suzuki K.-i.T."/>
            <person name="Hayashi T."/>
            <person name="Toyoda A."/>
            <person name="Oliveira C."/>
            <person name="Osipova E."/>
            <person name="Leigh N.D."/>
            <person name="Simon A."/>
            <person name="Yun M.H."/>
        </authorList>
    </citation>
    <scope>NUCLEOTIDE SEQUENCE</scope>
    <source>
        <strain evidence="1">20211129_DDA</strain>
        <tissue evidence="1">Liver</tissue>
    </source>
</reference>
<keyword evidence="2" id="KW-1185">Reference proteome</keyword>
<proteinExistence type="predicted"/>
<dbReference type="Proteomes" id="UP001066276">
    <property type="component" value="Chromosome 2_1"/>
</dbReference>
<comment type="caution">
    <text evidence="1">The sequence shown here is derived from an EMBL/GenBank/DDBJ whole genome shotgun (WGS) entry which is preliminary data.</text>
</comment>
<gene>
    <name evidence="1" type="ORF">NDU88_005416</name>
</gene>
<accession>A0AAV7VNG0</accession>
<dbReference type="AlphaFoldDB" id="A0AAV7VNG0"/>
<dbReference type="EMBL" id="JANPWB010000003">
    <property type="protein sequence ID" value="KAJ1201609.1"/>
    <property type="molecule type" value="Genomic_DNA"/>
</dbReference>
<sequence>MRFCRCPWGTREKKTGVRGLYVEPPGCQALKKVPPGHFRATMSVQLSPHAPGGVEEQHAHHIGCSCSRSRVKRWVLTSLRHRQDPFPLARGDSCLKRSAK</sequence>
<evidence type="ECO:0000313" key="1">
    <source>
        <dbReference type="EMBL" id="KAJ1201609.1"/>
    </source>
</evidence>
<evidence type="ECO:0000313" key="2">
    <source>
        <dbReference type="Proteomes" id="UP001066276"/>
    </source>
</evidence>
<name>A0AAV7VNG0_PLEWA</name>